<evidence type="ECO:0000313" key="2">
    <source>
        <dbReference type="Proteomes" id="UP001285441"/>
    </source>
</evidence>
<organism evidence="1 2">
    <name type="scientific">Podospora didyma</name>
    <dbReference type="NCBI Taxonomy" id="330526"/>
    <lineage>
        <taxon>Eukaryota</taxon>
        <taxon>Fungi</taxon>
        <taxon>Dikarya</taxon>
        <taxon>Ascomycota</taxon>
        <taxon>Pezizomycotina</taxon>
        <taxon>Sordariomycetes</taxon>
        <taxon>Sordariomycetidae</taxon>
        <taxon>Sordariales</taxon>
        <taxon>Podosporaceae</taxon>
        <taxon>Podospora</taxon>
    </lineage>
</organism>
<name>A0AAE0TVL5_9PEZI</name>
<dbReference type="PANTHER" id="PTHR38850:SF2">
    <property type="entry name" value="CERATO-PLATANIN"/>
    <property type="match status" value="1"/>
</dbReference>
<sequence>MLAKPALLALSAGSSVSDARLSVGVTPYEQYSSSVGVLGCKVNTNRIAYWPMPVSCNDICSGGAYDILYDAWNFNTGQSATVHQVTGGALTMECEKLPADQCGDLIHSFNGGLPLSASNSINYLTSCLGQPGSWPTCPHPLGGTPPLTSAPVYNIQYGTGIVYIAP</sequence>
<comment type="caution">
    <text evidence="1">The sequence shown here is derived from an EMBL/GenBank/DDBJ whole genome shotgun (WGS) entry which is preliminary data.</text>
</comment>
<evidence type="ECO:0000313" key="1">
    <source>
        <dbReference type="EMBL" id="KAK3381010.1"/>
    </source>
</evidence>
<proteinExistence type="predicted"/>
<accession>A0AAE0TVL5</accession>
<dbReference type="EMBL" id="JAULSW010000005">
    <property type="protein sequence ID" value="KAK3381010.1"/>
    <property type="molecule type" value="Genomic_DNA"/>
</dbReference>
<reference evidence="1" key="1">
    <citation type="journal article" date="2023" name="Mol. Phylogenet. Evol.">
        <title>Genome-scale phylogeny and comparative genomics of the fungal order Sordariales.</title>
        <authorList>
            <person name="Hensen N."/>
            <person name="Bonometti L."/>
            <person name="Westerberg I."/>
            <person name="Brannstrom I.O."/>
            <person name="Guillou S."/>
            <person name="Cros-Aarteil S."/>
            <person name="Calhoun S."/>
            <person name="Haridas S."/>
            <person name="Kuo A."/>
            <person name="Mondo S."/>
            <person name="Pangilinan J."/>
            <person name="Riley R."/>
            <person name="LaButti K."/>
            <person name="Andreopoulos B."/>
            <person name="Lipzen A."/>
            <person name="Chen C."/>
            <person name="Yan M."/>
            <person name="Daum C."/>
            <person name="Ng V."/>
            <person name="Clum A."/>
            <person name="Steindorff A."/>
            <person name="Ohm R.A."/>
            <person name="Martin F."/>
            <person name="Silar P."/>
            <person name="Natvig D.O."/>
            <person name="Lalanne C."/>
            <person name="Gautier V."/>
            <person name="Ament-Velasquez S.L."/>
            <person name="Kruys A."/>
            <person name="Hutchinson M.I."/>
            <person name="Powell A.J."/>
            <person name="Barry K."/>
            <person name="Miller A.N."/>
            <person name="Grigoriev I.V."/>
            <person name="Debuchy R."/>
            <person name="Gladieux P."/>
            <person name="Hiltunen Thoren M."/>
            <person name="Johannesson H."/>
        </authorList>
    </citation>
    <scope>NUCLEOTIDE SEQUENCE</scope>
    <source>
        <strain evidence="1">CBS 232.78</strain>
    </source>
</reference>
<protein>
    <submittedName>
        <fullName evidence="1">Uncharacterized protein</fullName>
    </submittedName>
</protein>
<dbReference type="Proteomes" id="UP001285441">
    <property type="component" value="Unassembled WGS sequence"/>
</dbReference>
<keyword evidence="2" id="KW-1185">Reference proteome</keyword>
<dbReference type="AlphaFoldDB" id="A0AAE0TVL5"/>
<dbReference type="PANTHER" id="PTHR38850">
    <property type="entry name" value="CERATO-PLATANIN"/>
    <property type="match status" value="1"/>
</dbReference>
<reference evidence="1" key="2">
    <citation type="submission" date="2023-06" db="EMBL/GenBank/DDBJ databases">
        <authorList>
            <consortium name="Lawrence Berkeley National Laboratory"/>
            <person name="Haridas S."/>
            <person name="Hensen N."/>
            <person name="Bonometti L."/>
            <person name="Westerberg I."/>
            <person name="Brannstrom I.O."/>
            <person name="Guillou S."/>
            <person name="Cros-Aarteil S."/>
            <person name="Calhoun S."/>
            <person name="Kuo A."/>
            <person name="Mondo S."/>
            <person name="Pangilinan J."/>
            <person name="Riley R."/>
            <person name="LaButti K."/>
            <person name="Andreopoulos B."/>
            <person name="Lipzen A."/>
            <person name="Chen C."/>
            <person name="Yanf M."/>
            <person name="Daum C."/>
            <person name="Ng V."/>
            <person name="Clum A."/>
            <person name="Steindorff A."/>
            <person name="Ohm R."/>
            <person name="Martin F."/>
            <person name="Silar P."/>
            <person name="Natvig D."/>
            <person name="Lalanne C."/>
            <person name="Gautier V."/>
            <person name="Ament-velasquez S.L."/>
            <person name="Kruys A."/>
            <person name="Hutchinson M.I."/>
            <person name="Powell A.J."/>
            <person name="Barry K."/>
            <person name="Miller A.N."/>
            <person name="Grigoriev I.V."/>
            <person name="Debuchy R."/>
            <person name="Gladieux P."/>
            <person name="Thoren M.H."/>
            <person name="Johannesson H."/>
        </authorList>
    </citation>
    <scope>NUCLEOTIDE SEQUENCE</scope>
    <source>
        <strain evidence="1">CBS 232.78</strain>
    </source>
</reference>
<gene>
    <name evidence="1" type="ORF">B0H63DRAFT_494934</name>
</gene>